<sequence>MTSADSRQTRNGASDPTAAPEAGSAAGLQAFAVQLRRMNGEINRMTHGFAAHQQLHPTDVSALAAILDAPAPLTPGALREHLGLTSGAVTACLDRLERAGHIRRARESSDRRVVHVHYEASARLAARDYFMPLAQATERARARFSEAELTTVLRFLTAMNEELSEAPPAGR</sequence>
<accession>A0A1E7LS68</accession>
<dbReference type="PANTHER" id="PTHR33164">
    <property type="entry name" value="TRANSCRIPTIONAL REGULATOR, MARR FAMILY"/>
    <property type="match status" value="1"/>
</dbReference>
<dbReference type="Gene3D" id="1.10.10.10">
    <property type="entry name" value="Winged helix-like DNA-binding domain superfamily/Winged helix DNA-binding domain"/>
    <property type="match status" value="1"/>
</dbReference>
<dbReference type="GO" id="GO:0003700">
    <property type="term" value="F:DNA-binding transcription factor activity"/>
    <property type="evidence" value="ECO:0007669"/>
    <property type="project" value="InterPro"/>
</dbReference>
<dbReference type="PATRIC" id="fig|518642.7.peg.611"/>
<dbReference type="PANTHER" id="PTHR33164:SF106">
    <property type="entry name" value="TRANSCRIPTIONAL REGULATORY PROTEIN"/>
    <property type="match status" value="1"/>
</dbReference>
<gene>
    <name evidence="3" type="ORF">AN221_19180</name>
</gene>
<dbReference type="SMART" id="SM00347">
    <property type="entry name" value="HTH_MARR"/>
    <property type="match status" value="1"/>
</dbReference>
<dbReference type="GO" id="GO:0006950">
    <property type="term" value="P:response to stress"/>
    <property type="evidence" value="ECO:0007669"/>
    <property type="project" value="TreeGrafter"/>
</dbReference>
<dbReference type="OrthoDB" id="3694026at2"/>
<evidence type="ECO:0000259" key="2">
    <source>
        <dbReference type="PROSITE" id="PS50995"/>
    </source>
</evidence>
<feature type="domain" description="HTH marR-type" evidence="2">
    <location>
        <begin position="28"/>
        <end position="161"/>
    </location>
</feature>
<dbReference type="Pfam" id="PF12802">
    <property type="entry name" value="MarR_2"/>
    <property type="match status" value="1"/>
</dbReference>
<organism evidence="3 4">
    <name type="scientific">Streptomyces nanshensis</name>
    <dbReference type="NCBI Taxonomy" id="518642"/>
    <lineage>
        <taxon>Bacteria</taxon>
        <taxon>Bacillati</taxon>
        <taxon>Actinomycetota</taxon>
        <taxon>Actinomycetes</taxon>
        <taxon>Kitasatosporales</taxon>
        <taxon>Streptomycetaceae</taxon>
        <taxon>Streptomyces</taxon>
    </lineage>
</organism>
<dbReference type="InterPro" id="IPR036388">
    <property type="entry name" value="WH-like_DNA-bd_sf"/>
</dbReference>
<feature type="compositionally biased region" description="Polar residues" evidence="1">
    <location>
        <begin position="1"/>
        <end position="14"/>
    </location>
</feature>
<reference evidence="3 4" key="1">
    <citation type="journal article" date="2016" name="Front. Microbiol.">
        <title>Comparative Genomics Analysis of Streptomyces Species Reveals Their Adaptation to the Marine Environment and Their Diversity at the Genomic Level.</title>
        <authorList>
            <person name="Tian X."/>
            <person name="Zhang Z."/>
            <person name="Yang T."/>
            <person name="Chen M."/>
            <person name="Li J."/>
            <person name="Chen F."/>
            <person name="Yang J."/>
            <person name="Li W."/>
            <person name="Zhang B."/>
            <person name="Zhang Z."/>
            <person name="Wu J."/>
            <person name="Zhang C."/>
            <person name="Long L."/>
            <person name="Xiao J."/>
        </authorList>
    </citation>
    <scope>NUCLEOTIDE SEQUENCE [LARGE SCALE GENOMIC DNA]</scope>
    <source>
        <strain evidence="3 4">SCSIO M10372</strain>
    </source>
</reference>
<evidence type="ECO:0000256" key="1">
    <source>
        <dbReference type="SAM" id="MobiDB-lite"/>
    </source>
</evidence>
<keyword evidence="4" id="KW-1185">Reference proteome</keyword>
<dbReference type="InterPro" id="IPR039422">
    <property type="entry name" value="MarR/SlyA-like"/>
</dbReference>
<dbReference type="InterPro" id="IPR036390">
    <property type="entry name" value="WH_DNA-bd_sf"/>
</dbReference>
<dbReference type="GeneID" id="97762350"/>
<protein>
    <submittedName>
        <fullName evidence="3">MarR family transcriptional regulator</fullName>
    </submittedName>
</protein>
<dbReference type="EMBL" id="LJGZ01000088">
    <property type="protein sequence ID" value="OEV19052.1"/>
    <property type="molecule type" value="Genomic_DNA"/>
</dbReference>
<dbReference type="PROSITE" id="PS50995">
    <property type="entry name" value="HTH_MARR_2"/>
    <property type="match status" value="1"/>
</dbReference>
<proteinExistence type="predicted"/>
<dbReference type="InterPro" id="IPR000835">
    <property type="entry name" value="HTH_MarR-typ"/>
</dbReference>
<comment type="caution">
    <text evidence="3">The sequence shown here is derived from an EMBL/GenBank/DDBJ whole genome shotgun (WGS) entry which is preliminary data.</text>
</comment>
<evidence type="ECO:0000313" key="4">
    <source>
        <dbReference type="Proteomes" id="UP000175971"/>
    </source>
</evidence>
<dbReference type="Proteomes" id="UP000175971">
    <property type="component" value="Unassembled WGS sequence"/>
</dbReference>
<dbReference type="AlphaFoldDB" id="A0A1E7LS68"/>
<dbReference type="SUPFAM" id="SSF46785">
    <property type="entry name" value="Winged helix' DNA-binding domain"/>
    <property type="match status" value="1"/>
</dbReference>
<name>A0A1E7LS68_9ACTN</name>
<dbReference type="RefSeq" id="WP_053558241.1">
    <property type="nucleotide sequence ID" value="NZ_LJGZ01000088.1"/>
</dbReference>
<feature type="region of interest" description="Disordered" evidence="1">
    <location>
        <begin position="1"/>
        <end position="23"/>
    </location>
</feature>
<evidence type="ECO:0000313" key="3">
    <source>
        <dbReference type="EMBL" id="OEV19052.1"/>
    </source>
</evidence>